<evidence type="ECO:0000313" key="12">
    <source>
        <dbReference type="EMBL" id="KAK1204150.1"/>
    </source>
</evidence>
<feature type="non-terminal residue" evidence="12">
    <location>
        <position position="1"/>
    </location>
</feature>
<dbReference type="Pfam" id="PF13920">
    <property type="entry name" value="zf-C3HC4_3"/>
    <property type="match status" value="1"/>
</dbReference>
<dbReference type="AlphaFoldDB" id="A0AA40LB57"/>
<proteinExistence type="predicted"/>
<dbReference type="InterPro" id="IPR017907">
    <property type="entry name" value="Znf_RING_CS"/>
</dbReference>
<accession>A0AA40LB57</accession>
<evidence type="ECO:0000256" key="6">
    <source>
        <dbReference type="ARBA" id="ARBA00022833"/>
    </source>
</evidence>
<dbReference type="Proteomes" id="UP001177209">
    <property type="component" value="Unassembled WGS sequence"/>
</dbReference>
<dbReference type="PROSITE" id="PS50089">
    <property type="entry name" value="ZF_RING_2"/>
    <property type="match status" value="1"/>
</dbReference>
<dbReference type="GO" id="GO:0061630">
    <property type="term" value="F:ubiquitin protein ligase activity"/>
    <property type="evidence" value="ECO:0007669"/>
    <property type="project" value="UniProtKB-EC"/>
</dbReference>
<protein>
    <recommendedName>
        <fullName evidence="2">RING-type E3 ubiquitin transferase</fullName>
        <ecNumber evidence="2">2.3.2.27</ecNumber>
    </recommendedName>
</protein>
<feature type="region of interest" description="Disordered" evidence="10">
    <location>
        <begin position="75"/>
        <end position="116"/>
    </location>
</feature>
<feature type="region of interest" description="Disordered" evidence="10">
    <location>
        <begin position="228"/>
        <end position="356"/>
    </location>
</feature>
<evidence type="ECO:0000256" key="9">
    <source>
        <dbReference type="PROSITE-ProRule" id="PRU00175"/>
    </source>
</evidence>
<dbReference type="GO" id="GO:0008270">
    <property type="term" value="F:zinc ion binding"/>
    <property type="evidence" value="ECO:0007669"/>
    <property type="project" value="UniProtKB-KW"/>
</dbReference>
<dbReference type="InterPro" id="IPR013083">
    <property type="entry name" value="Znf_RING/FYVE/PHD"/>
</dbReference>
<keyword evidence="4" id="KW-0479">Metal-binding</keyword>
<dbReference type="PROSITE" id="PS00518">
    <property type="entry name" value="ZF_RING_1"/>
    <property type="match status" value="1"/>
</dbReference>
<keyword evidence="6" id="KW-0862">Zinc</keyword>
<organism evidence="12 13">
    <name type="scientific">Pygoscelis papua</name>
    <name type="common">Gentoo penguin</name>
    <dbReference type="NCBI Taxonomy" id="30457"/>
    <lineage>
        <taxon>Eukaryota</taxon>
        <taxon>Metazoa</taxon>
        <taxon>Chordata</taxon>
        <taxon>Craniata</taxon>
        <taxon>Vertebrata</taxon>
        <taxon>Euteleostomi</taxon>
        <taxon>Archelosauria</taxon>
        <taxon>Archosauria</taxon>
        <taxon>Dinosauria</taxon>
        <taxon>Saurischia</taxon>
        <taxon>Theropoda</taxon>
        <taxon>Coelurosauria</taxon>
        <taxon>Aves</taxon>
        <taxon>Neognathae</taxon>
        <taxon>Neoaves</taxon>
        <taxon>Aequornithes</taxon>
        <taxon>Sphenisciformes</taxon>
        <taxon>Spheniscidae</taxon>
        <taxon>Pygoscelis</taxon>
    </lineage>
</organism>
<evidence type="ECO:0000256" key="8">
    <source>
        <dbReference type="ARBA" id="ARBA00023163"/>
    </source>
</evidence>
<keyword evidence="8" id="KW-0804">Transcription</keyword>
<evidence type="ECO:0000256" key="7">
    <source>
        <dbReference type="ARBA" id="ARBA00023015"/>
    </source>
</evidence>
<feature type="compositionally biased region" description="Low complexity" evidence="10">
    <location>
        <begin position="234"/>
        <end position="246"/>
    </location>
</feature>
<evidence type="ECO:0000313" key="13">
    <source>
        <dbReference type="Proteomes" id="UP001177209"/>
    </source>
</evidence>
<dbReference type="SMART" id="SM00184">
    <property type="entry name" value="RING"/>
    <property type="match status" value="1"/>
</dbReference>
<feature type="compositionally biased region" description="Polar residues" evidence="10">
    <location>
        <begin position="256"/>
        <end position="271"/>
    </location>
</feature>
<evidence type="ECO:0000256" key="10">
    <source>
        <dbReference type="SAM" id="MobiDB-lite"/>
    </source>
</evidence>
<evidence type="ECO:0000256" key="4">
    <source>
        <dbReference type="ARBA" id="ARBA00022723"/>
    </source>
</evidence>
<keyword evidence="3" id="KW-0808">Transferase</keyword>
<evidence type="ECO:0000256" key="2">
    <source>
        <dbReference type="ARBA" id="ARBA00012483"/>
    </source>
</evidence>
<dbReference type="EMBL" id="JAHCLZ010001647">
    <property type="protein sequence ID" value="KAK1204150.1"/>
    <property type="molecule type" value="Genomic_DNA"/>
</dbReference>
<keyword evidence="5 9" id="KW-0863">Zinc-finger</keyword>
<evidence type="ECO:0000256" key="1">
    <source>
        <dbReference type="ARBA" id="ARBA00000900"/>
    </source>
</evidence>
<feature type="compositionally biased region" description="Low complexity" evidence="10">
    <location>
        <begin position="290"/>
        <end position="305"/>
    </location>
</feature>
<name>A0AA40LB57_PYGPA</name>
<dbReference type="CDD" id="cd23130">
    <property type="entry name" value="RING-HC_EHV1-like"/>
    <property type="match status" value="1"/>
</dbReference>
<dbReference type="PANTHER" id="PTHR46077">
    <property type="entry name" value="E3 UBIQUITIN-PROTEIN LIGASE TOPORS"/>
    <property type="match status" value="1"/>
</dbReference>
<feature type="domain" description="RING-type" evidence="11">
    <location>
        <begin position="9"/>
        <end position="48"/>
    </location>
</feature>
<dbReference type="InterPro" id="IPR001841">
    <property type="entry name" value="Znf_RING"/>
</dbReference>
<gene>
    <name evidence="12" type="primary">Topors_1</name>
    <name evidence="12" type="ORF">KCX86_0010130</name>
</gene>
<comment type="caution">
    <text evidence="12">The sequence shown here is derived from an EMBL/GenBank/DDBJ whole genome shotgun (WGS) entry which is preliminary data.</text>
</comment>
<evidence type="ECO:0000256" key="3">
    <source>
        <dbReference type="ARBA" id="ARBA00022679"/>
    </source>
</evidence>
<reference evidence="12" key="1">
    <citation type="submission" date="2021-05" db="EMBL/GenBank/DDBJ databases">
        <title>A comprehensive genomic history of the evolution of penguins.</title>
        <authorList>
            <person name="Bi X."/>
        </authorList>
    </citation>
    <scope>NUCLEOTIDE SEQUENCE</scope>
    <source>
        <strain evidence="12">Gentoo_SouthGeorgia</strain>
        <tissue evidence="12">Blood</tissue>
    </source>
</reference>
<dbReference type="SUPFAM" id="SSF57850">
    <property type="entry name" value="RING/U-box"/>
    <property type="match status" value="1"/>
</dbReference>
<dbReference type="Gene3D" id="3.30.40.10">
    <property type="entry name" value="Zinc/RING finger domain, C3HC4 (zinc finger)"/>
    <property type="match status" value="1"/>
</dbReference>
<evidence type="ECO:0000256" key="5">
    <source>
        <dbReference type="ARBA" id="ARBA00022771"/>
    </source>
</evidence>
<sequence length="356" mass="38490">MAMEPEWTCPICHDARNDVAYLMPCLHQFCLGCILRWTRRKPQCALCRTPIEIVRFSVQAEDDYLQYVIPPLEESPDASSQAGRAPGHPADNSPHHPVASPPSSPQRMLSPAEQGAAGTDAEATVGGLLPEVWAALFQGQEHLLDPVLPWLRQELVAICGARWWQAKNAENSILRTLCIYGPDGEVMVQVLQDCLQEYTAPLVHGVIDIIVRQCSEEARRLLRSYAAGEEDDSPAASSSSSSCTSSQGGNPDFKLASSSRRGSNGEDQLSTLEAAPCGGPGHPPSAPTSAEQEQPQQEPGEAAVAGPSAQGCSRSPCAPGRGRDRLPRGARRPPKRRAPSPQDSPQPCKRPPRRRH</sequence>
<comment type="catalytic activity">
    <reaction evidence="1">
        <text>S-ubiquitinyl-[E2 ubiquitin-conjugating enzyme]-L-cysteine + [acceptor protein]-L-lysine = [E2 ubiquitin-conjugating enzyme]-L-cysteine + N(6)-ubiquitinyl-[acceptor protein]-L-lysine.</text>
        <dbReference type="EC" id="2.3.2.27"/>
    </reaction>
</comment>
<keyword evidence="7" id="KW-0805">Transcription regulation</keyword>
<keyword evidence="12" id="KW-0436">Ligase</keyword>
<dbReference type="PANTHER" id="PTHR46077:SF1">
    <property type="entry name" value="TOP1 BINDING ARGININE_SERINE RICH PROTEIN, E3 UBIQUITIN LIGASE"/>
    <property type="match status" value="1"/>
</dbReference>
<keyword evidence="13" id="KW-1185">Reference proteome</keyword>
<dbReference type="GO" id="GO:0016874">
    <property type="term" value="F:ligase activity"/>
    <property type="evidence" value="ECO:0007669"/>
    <property type="project" value="UniProtKB-KW"/>
</dbReference>
<evidence type="ECO:0000259" key="11">
    <source>
        <dbReference type="PROSITE" id="PS50089"/>
    </source>
</evidence>
<dbReference type="GO" id="GO:0000209">
    <property type="term" value="P:protein polyubiquitination"/>
    <property type="evidence" value="ECO:0007669"/>
    <property type="project" value="TreeGrafter"/>
</dbReference>
<dbReference type="GO" id="GO:0006513">
    <property type="term" value="P:protein monoubiquitination"/>
    <property type="evidence" value="ECO:0007669"/>
    <property type="project" value="TreeGrafter"/>
</dbReference>
<dbReference type="EC" id="2.3.2.27" evidence="2"/>
<feature type="non-terminal residue" evidence="12">
    <location>
        <position position="356"/>
    </location>
</feature>
<feature type="compositionally biased region" description="Basic residues" evidence="10">
    <location>
        <begin position="328"/>
        <end position="338"/>
    </location>
</feature>